<name>A0AAD6PTP7_9ROSI</name>
<reference evidence="1" key="1">
    <citation type="journal article" date="2023" name="Mol. Ecol. Resour.">
        <title>Chromosome-level genome assembly of a triploid poplar Populus alba 'Berolinensis'.</title>
        <authorList>
            <person name="Chen S."/>
            <person name="Yu Y."/>
            <person name="Wang X."/>
            <person name="Wang S."/>
            <person name="Zhang T."/>
            <person name="Zhou Y."/>
            <person name="He R."/>
            <person name="Meng N."/>
            <person name="Wang Y."/>
            <person name="Liu W."/>
            <person name="Liu Z."/>
            <person name="Liu J."/>
            <person name="Guo Q."/>
            <person name="Huang H."/>
            <person name="Sederoff R.R."/>
            <person name="Wang G."/>
            <person name="Qu G."/>
            <person name="Chen S."/>
        </authorList>
    </citation>
    <scope>NUCLEOTIDE SEQUENCE</scope>
    <source>
        <strain evidence="1">SC-2020</strain>
    </source>
</reference>
<organism evidence="1 2">
    <name type="scientific">Populus alba x Populus x berolinensis</name>
    <dbReference type="NCBI Taxonomy" id="444605"/>
    <lineage>
        <taxon>Eukaryota</taxon>
        <taxon>Viridiplantae</taxon>
        <taxon>Streptophyta</taxon>
        <taxon>Embryophyta</taxon>
        <taxon>Tracheophyta</taxon>
        <taxon>Spermatophyta</taxon>
        <taxon>Magnoliopsida</taxon>
        <taxon>eudicotyledons</taxon>
        <taxon>Gunneridae</taxon>
        <taxon>Pentapetalae</taxon>
        <taxon>rosids</taxon>
        <taxon>fabids</taxon>
        <taxon>Malpighiales</taxon>
        <taxon>Salicaceae</taxon>
        <taxon>Saliceae</taxon>
        <taxon>Populus</taxon>
    </lineage>
</organism>
<evidence type="ECO:0000313" key="2">
    <source>
        <dbReference type="Proteomes" id="UP001164929"/>
    </source>
</evidence>
<accession>A0AAD6PTP7</accession>
<dbReference type="AlphaFoldDB" id="A0AAD6PTP7"/>
<sequence length="26" mass="3076">MFINLFMTSHHTQLAKEITQSRQSEP</sequence>
<proteinExistence type="predicted"/>
<evidence type="ECO:0000313" key="1">
    <source>
        <dbReference type="EMBL" id="KAJ6960745.1"/>
    </source>
</evidence>
<protein>
    <submittedName>
        <fullName evidence="1">Uncharacterized protein</fullName>
    </submittedName>
</protein>
<dbReference type="EMBL" id="JAQIZT010000017">
    <property type="protein sequence ID" value="KAJ6960745.1"/>
    <property type="molecule type" value="Genomic_DNA"/>
</dbReference>
<gene>
    <name evidence="1" type="ORF">NC653_038691</name>
</gene>
<comment type="caution">
    <text evidence="1">The sequence shown here is derived from an EMBL/GenBank/DDBJ whole genome shotgun (WGS) entry which is preliminary data.</text>
</comment>
<dbReference type="Proteomes" id="UP001164929">
    <property type="component" value="Chromosome 17"/>
</dbReference>
<keyword evidence="2" id="KW-1185">Reference proteome</keyword>